<dbReference type="EMBL" id="LGRX02033150">
    <property type="protein sequence ID" value="KAK3242547.1"/>
    <property type="molecule type" value="Genomic_DNA"/>
</dbReference>
<dbReference type="AlphaFoldDB" id="A0AAE0BVI1"/>
<name>A0AAE0BVI1_9CHLO</name>
<gene>
    <name evidence="1" type="ORF">CYMTET_47706</name>
</gene>
<organism evidence="1 2">
    <name type="scientific">Cymbomonas tetramitiformis</name>
    <dbReference type="NCBI Taxonomy" id="36881"/>
    <lineage>
        <taxon>Eukaryota</taxon>
        <taxon>Viridiplantae</taxon>
        <taxon>Chlorophyta</taxon>
        <taxon>Pyramimonadophyceae</taxon>
        <taxon>Pyramimonadales</taxon>
        <taxon>Pyramimonadaceae</taxon>
        <taxon>Cymbomonas</taxon>
    </lineage>
</organism>
<protein>
    <submittedName>
        <fullName evidence="1">Uncharacterized protein</fullName>
    </submittedName>
</protein>
<accession>A0AAE0BVI1</accession>
<dbReference type="Proteomes" id="UP001190700">
    <property type="component" value="Unassembled WGS sequence"/>
</dbReference>
<keyword evidence="2" id="KW-1185">Reference proteome</keyword>
<sequence>MALPLTLDTNPTEEPHAQEESFVSQLECALPFVSASDIDFGTCALRTSLAVRFARSGHRKVCTKENASRDLRIYSKKGTAYKCATASLQHLSDQQPRSPAQEIENAICVADIYATTLFDQLNSKFTSDGRMRGVHFFPLTLTHKLQTRLQDWASFLSSPYTQNLMCEQHDFHETTAIHIFPVVPVIKDAAFPLPAAFLIARVWNDPRDSVRKATITTFNVPIRDCGESERGIAQRAIKRVASEMLRSYKRTDHHVFQQAPDKFNGEPLYTCKRPLDEWEEKDVYCEYLARCRFLFETEVLNVQNATVPRYTKPDVLRHLVDTVDCSTTSSTFGAVASHARPGLHGNIARSVSDNVAWSELVKSPEAIEVSRKRVFQERARLQSAASALVEVKDSAAKSKRRKVEERVLAYYTTAQDGFCRAQFVAIFSPTTVCNPSDRADREMCYSDRRLLERYRGTTTTVASPSPRYWFFCCTVPCEYPQKYNPLHCRLFGVLYAPPGVTSKEMQGGRTCAARIVCGSLGTAHQLRVAEPELDGPERRWDERGDRASCVRYPLLVDASVRADVYYRGARIACVWLPQAVSWKTLSVKAVYHPQANYDRICRAMAVDMDADPTYPPLSKMDAHIRSAPTAYVMASASEEDIARTFPRRVRNKLSKVMQLFERPQNNQHSSGGKKAVGTSLFPDMRHGTAAVVCALELLETIDIALCVHCTERVLGVQVSIVEKRAIRGTRDTLASLPFAIGSSPTLGFDVWAHRVQLHRREDGYYNSEEKFQHSDLFHAVRMSIPRREATLGYEQAADESARLRDYKNLVAASDSALDENWHVYTARRDDAQQFHASEICRNRDVIADSAWVYARFYLYPLRVLLDETLPSTIGFDADTIRRTKGACGELPMDANGASLRWRCVRASDGSGQVRVHVVSPTTSLQNVKLYVDNEDVQSPPSEHLGLDLAANEEMWAHFSQETDSSYELGSSPGGDVSTWSLRRVRVGTMLRLVTSTIKAQLILVPE</sequence>
<reference evidence="1 2" key="1">
    <citation type="journal article" date="2015" name="Genome Biol. Evol.">
        <title>Comparative Genomics of a Bacterivorous Green Alga Reveals Evolutionary Causalities and Consequences of Phago-Mixotrophic Mode of Nutrition.</title>
        <authorList>
            <person name="Burns J.A."/>
            <person name="Paasch A."/>
            <person name="Narechania A."/>
            <person name="Kim E."/>
        </authorList>
    </citation>
    <scope>NUCLEOTIDE SEQUENCE [LARGE SCALE GENOMIC DNA]</scope>
    <source>
        <strain evidence="1 2">PLY_AMNH</strain>
    </source>
</reference>
<comment type="caution">
    <text evidence="1">The sequence shown here is derived from an EMBL/GenBank/DDBJ whole genome shotgun (WGS) entry which is preliminary data.</text>
</comment>
<evidence type="ECO:0000313" key="1">
    <source>
        <dbReference type="EMBL" id="KAK3242547.1"/>
    </source>
</evidence>
<proteinExistence type="predicted"/>
<evidence type="ECO:0000313" key="2">
    <source>
        <dbReference type="Proteomes" id="UP001190700"/>
    </source>
</evidence>